<dbReference type="Proteomes" id="UP000622317">
    <property type="component" value="Unassembled WGS sequence"/>
</dbReference>
<organism evidence="2 3">
    <name type="scientific">Pelagicoccus enzymogenes</name>
    <dbReference type="NCBI Taxonomy" id="2773457"/>
    <lineage>
        <taxon>Bacteria</taxon>
        <taxon>Pseudomonadati</taxon>
        <taxon>Verrucomicrobiota</taxon>
        <taxon>Opitutia</taxon>
        <taxon>Puniceicoccales</taxon>
        <taxon>Pelagicoccaceae</taxon>
        <taxon>Pelagicoccus</taxon>
    </lineage>
</organism>
<protein>
    <submittedName>
        <fullName evidence="2">Uncharacterized protein</fullName>
    </submittedName>
</protein>
<evidence type="ECO:0000313" key="2">
    <source>
        <dbReference type="EMBL" id="MBD5779943.1"/>
    </source>
</evidence>
<proteinExistence type="predicted"/>
<gene>
    <name evidence="2" type="ORF">IEN85_10630</name>
</gene>
<accession>A0A927FAL7</accession>
<feature type="signal peptide" evidence="1">
    <location>
        <begin position="1"/>
        <end position="24"/>
    </location>
</feature>
<keyword evidence="3" id="KW-1185">Reference proteome</keyword>
<evidence type="ECO:0000256" key="1">
    <source>
        <dbReference type="SAM" id="SignalP"/>
    </source>
</evidence>
<dbReference type="RefSeq" id="WP_191617074.1">
    <property type="nucleotide sequence ID" value="NZ_JACYFG010000024.1"/>
</dbReference>
<evidence type="ECO:0000313" key="3">
    <source>
        <dbReference type="Proteomes" id="UP000622317"/>
    </source>
</evidence>
<dbReference type="AlphaFoldDB" id="A0A927FAL7"/>
<feature type="chain" id="PRO_5037830308" evidence="1">
    <location>
        <begin position="25"/>
        <end position="168"/>
    </location>
</feature>
<sequence>MKNNIKLLIAVAAIATLGLSVSNAQHHEHEWKAPNGGRIVTGIEPHAEVFVGDDGLVKVTFLSDEGAVLPPGKQLVTLVGGNRMDPIRLSFKKDGDSLVSEEKLPLDKPIPVVMQFQQDYGEKTHRERFQLSMSSCPSCEYKEYACACHGEEDSNGHGHEHGEHGHSH</sequence>
<name>A0A927FAL7_9BACT</name>
<dbReference type="EMBL" id="JACYFG010000024">
    <property type="protein sequence ID" value="MBD5779943.1"/>
    <property type="molecule type" value="Genomic_DNA"/>
</dbReference>
<keyword evidence="1" id="KW-0732">Signal</keyword>
<reference evidence="2" key="1">
    <citation type="submission" date="2020-09" db="EMBL/GenBank/DDBJ databases">
        <title>Pelagicoccus enzymogenes sp. nov. with an EPS production, isolated from marine sediment.</title>
        <authorList>
            <person name="Feng X."/>
        </authorList>
    </citation>
    <scope>NUCLEOTIDE SEQUENCE</scope>
    <source>
        <strain evidence="2">NFK12</strain>
    </source>
</reference>
<comment type="caution">
    <text evidence="2">The sequence shown here is derived from an EMBL/GenBank/DDBJ whole genome shotgun (WGS) entry which is preliminary data.</text>
</comment>